<dbReference type="HOGENOM" id="CLU_053306_1_1_6"/>
<dbReference type="EC" id="5.1.1.7" evidence="6 7"/>
<evidence type="ECO:0000256" key="2">
    <source>
        <dbReference type="ARBA" id="ARBA00022490"/>
    </source>
</evidence>
<comment type="subunit">
    <text evidence="6">Homodimer.</text>
</comment>
<feature type="site" description="Could be important to modulate the pK values of the two catalytic cysteine residues" evidence="6">
    <location>
        <position position="209"/>
    </location>
</feature>
<evidence type="ECO:0000256" key="5">
    <source>
        <dbReference type="ARBA" id="ARBA00023235"/>
    </source>
</evidence>
<feature type="active site" description="Proton acceptor" evidence="6">
    <location>
        <position position="218"/>
    </location>
</feature>
<dbReference type="HAMAP" id="MF_00197">
    <property type="entry name" value="DAP_epimerase"/>
    <property type="match status" value="1"/>
</dbReference>
<dbReference type="UniPathway" id="UPA00034">
    <property type="reaction ID" value="UER00025"/>
</dbReference>
<accession>C5WDQ6</accession>
<feature type="binding site" evidence="6">
    <location>
        <position position="11"/>
    </location>
    <ligand>
        <name>substrate</name>
    </ligand>
</feature>
<dbReference type="AlphaFoldDB" id="C5WDQ6"/>
<dbReference type="FunFam" id="3.10.310.10:FF:000001">
    <property type="entry name" value="Diaminopimelate epimerase"/>
    <property type="match status" value="1"/>
</dbReference>
<organism evidence="8 9">
    <name type="scientific">Candidatus Ishikawaella capsulata Mpkobe</name>
    <dbReference type="NCBI Taxonomy" id="476281"/>
    <lineage>
        <taxon>Bacteria</taxon>
        <taxon>Pseudomonadati</taxon>
        <taxon>Pseudomonadota</taxon>
        <taxon>Gammaproteobacteria</taxon>
        <taxon>Enterobacterales</taxon>
        <taxon>Enterobacteriaceae</taxon>
        <taxon>Candidatus Ishikawella</taxon>
    </lineage>
</organism>
<evidence type="ECO:0000256" key="1">
    <source>
        <dbReference type="ARBA" id="ARBA00010219"/>
    </source>
</evidence>
<feature type="binding site" evidence="6">
    <location>
        <position position="191"/>
    </location>
    <ligand>
        <name>substrate</name>
    </ligand>
</feature>
<keyword evidence="2 6" id="KW-0963">Cytoplasm</keyword>
<dbReference type="PANTHER" id="PTHR31689">
    <property type="entry name" value="DIAMINOPIMELATE EPIMERASE, CHLOROPLASTIC"/>
    <property type="match status" value="1"/>
</dbReference>
<dbReference type="GO" id="GO:0005829">
    <property type="term" value="C:cytosol"/>
    <property type="evidence" value="ECO:0007669"/>
    <property type="project" value="TreeGrafter"/>
</dbReference>
<dbReference type="RefSeq" id="WP_041069888.1">
    <property type="nucleotide sequence ID" value="NZ_AP010872.1"/>
</dbReference>
<feature type="binding site" evidence="6">
    <location>
        <position position="44"/>
    </location>
    <ligand>
        <name>substrate</name>
    </ligand>
</feature>
<comment type="function">
    <text evidence="6">Catalyzes the stereoinversion of LL-2,6-diaminopimelate (L,L-DAP) to meso-diaminopimelate (meso-DAP), a precursor of L-lysine and an essential component of the bacterial peptidoglycan.</text>
</comment>
<dbReference type="GO" id="GO:0008837">
    <property type="term" value="F:diaminopimelate epimerase activity"/>
    <property type="evidence" value="ECO:0007669"/>
    <property type="project" value="UniProtKB-UniRule"/>
</dbReference>
<comment type="similarity">
    <text evidence="1 6">Belongs to the diaminopimelate epimerase family.</text>
</comment>
<feature type="site" description="Could be important to modulate the pK values of the two catalytic cysteine residues" evidence="6">
    <location>
        <position position="160"/>
    </location>
</feature>
<comment type="pathway">
    <text evidence="6">Amino-acid biosynthesis; L-lysine biosynthesis via DAP pathway; DL-2,6-diaminopimelate from LL-2,6-diaminopimelate: step 1/1.</text>
</comment>
<feature type="active site" description="Proton donor" evidence="6">
    <location>
        <position position="73"/>
    </location>
</feature>
<reference evidence="8 9" key="1">
    <citation type="journal article" date="2011" name="Genome Biol. Evol.">
        <title>Reductive evolution of bacterial genome in insect gut environment.</title>
        <authorList>
            <person name="Nikoh N."/>
            <person name="Hosokawa T."/>
            <person name="Ohshima K."/>
            <person name="Hattori M."/>
            <person name="Fukatsu T."/>
        </authorList>
    </citation>
    <scope>NUCLEOTIDE SEQUENCE [LARGE SCALE GENOMIC DNA]</scope>
    <source>
        <strain evidence="8 9">Mpkobe</strain>
    </source>
</reference>
<feature type="binding site" evidence="6">
    <location>
        <position position="158"/>
    </location>
    <ligand>
        <name>substrate</name>
    </ligand>
</feature>
<feature type="site" description="Important for dimerization" evidence="6">
    <location>
        <position position="269"/>
    </location>
</feature>
<sequence>MKFSKMHGLGNDFMVIDAVTQKVSLSADLIKKLSNRHKGIGFDQLLIVEPTCNPSIDFNYRIFNANGVEVEQCGNGARCFALFVRLKGLTEKSDICVSTKNNRILLNIKEDNWIRVNMGEPLFDPNQIPFLAKKTPNNRYNILLQNNNIIFSVVSIGNPHCVIQVKNVKTTAVEIIGSILESHPLFPEHVNVGFMEIVNPESIRLRVYERGVGETQACGSGACAAVASGIQQGLLMKKVRVTLNGGIVYISWNGIGHPLFMTGSATYVYDGFINLYNFNKTYEKS</sequence>
<dbReference type="STRING" id="476281.ICMP_630"/>
<feature type="binding site" evidence="6">
    <location>
        <begin position="74"/>
        <end position="75"/>
    </location>
    <ligand>
        <name>substrate</name>
    </ligand>
</feature>
<feature type="binding site" evidence="6">
    <location>
        <begin position="219"/>
        <end position="220"/>
    </location>
    <ligand>
        <name>substrate</name>
    </ligand>
</feature>
<evidence type="ECO:0000313" key="8">
    <source>
        <dbReference type="EMBL" id="BAH83462.1"/>
    </source>
</evidence>
<protein>
    <recommendedName>
        <fullName evidence="6 7">Diaminopimelate epimerase</fullName>
        <shortName evidence="6">DAP epimerase</shortName>
        <ecNumber evidence="6 7">5.1.1.7</ecNumber>
    </recommendedName>
    <alternativeName>
        <fullName evidence="6">PLP-independent amino acid racemase</fullName>
    </alternativeName>
</protein>
<evidence type="ECO:0000256" key="4">
    <source>
        <dbReference type="ARBA" id="ARBA00023154"/>
    </source>
</evidence>
<dbReference type="InterPro" id="IPR001653">
    <property type="entry name" value="DAP_epimerase_DapF"/>
</dbReference>
<dbReference type="SUPFAM" id="SSF54506">
    <property type="entry name" value="Diaminopimelate epimerase-like"/>
    <property type="match status" value="1"/>
</dbReference>
<dbReference type="GO" id="GO:0009089">
    <property type="term" value="P:lysine biosynthetic process via diaminopimelate"/>
    <property type="evidence" value="ECO:0007669"/>
    <property type="project" value="UniProtKB-UniRule"/>
</dbReference>
<feature type="binding site" evidence="6">
    <location>
        <position position="64"/>
    </location>
    <ligand>
        <name>substrate</name>
    </ligand>
</feature>
<dbReference type="KEGG" id="icp:ICMP_630"/>
<name>C5WDQ6_9ENTR</name>
<dbReference type="OrthoDB" id="9805408at2"/>
<evidence type="ECO:0000313" key="9">
    <source>
        <dbReference type="Proteomes" id="UP000061704"/>
    </source>
</evidence>
<comment type="subcellular location">
    <subcellularLocation>
        <location evidence="6">Cytoplasm</location>
    </subcellularLocation>
</comment>
<dbReference type="Pfam" id="PF01678">
    <property type="entry name" value="DAP_epimerase"/>
    <property type="match status" value="2"/>
</dbReference>
<comment type="catalytic activity">
    <reaction evidence="6">
        <text>(2S,6S)-2,6-diaminopimelate = meso-2,6-diaminopimelate</text>
        <dbReference type="Rhea" id="RHEA:15393"/>
        <dbReference type="ChEBI" id="CHEBI:57609"/>
        <dbReference type="ChEBI" id="CHEBI:57791"/>
        <dbReference type="EC" id="5.1.1.7"/>
    </reaction>
</comment>
<keyword evidence="3 6" id="KW-0028">Amino-acid biosynthesis</keyword>
<proteinExistence type="inferred from homology"/>
<keyword evidence="4 6" id="KW-0457">Lysine biosynthesis</keyword>
<gene>
    <name evidence="6 8" type="primary">dapF</name>
    <name evidence="8" type="ORF">ICMP_630</name>
</gene>
<evidence type="ECO:0000256" key="7">
    <source>
        <dbReference type="NCBIfam" id="TIGR00652"/>
    </source>
</evidence>
<dbReference type="PANTHER" id="PTHR31689:SF0">
    <property type="entry name" value="DIAMINOPIMELATE EPIMERASE"/>
    <property type="match status" value="1"/>
</dbReference>
<evidence type="ECO:0000256" key="3">
    <source>
        <dbReference type="ARBA" id="ARBA00022605"/>
    </source>
</evidence>
<feature type="binding site" evidence="6">
    <location>
        <begin position="209"/>
        <end position="210"/>
    </location>
    <ligand>
        <name>substrate</name>
    </ligand>
</feature>
<dbReference type="Proteomes" id="UP000061704">
    <property type="component" value="Chromosome"/>
</dbReference>
<keyword evidence="9" id="KW-1185">Reference proteome</keyword>
<evidence type="ECO:0000256" key="6">
    <source>
        <dbReference type="HAMAP-Rule" id="MF_00197"/>
    </source>
</evidence>
<dbReference type="Gene3D" id="3.10.310.10">
    <property type="entry name" value="Diaminopimelate Epimerase, Chain A, domain 1"/>
    <property type="match status" value="2"/>
</dbReference>
<dbReference type="EMBL" id="AP010872">
    <property type="protein sequence ID" value="BAH83462.1"/>
    <property type="molecule type" value="Genomic_DNA"/>
</dbReference>
<keyword evidence="5 6" id="KW-0413">Isomerase</keyword>
<dbReference type="NCBIfam" id="TIGR00652">
    <property type="entry name" value="DapF"/>
    <property type="match status" value="1"/>
</dbReference>